<dbReference type="GO" id="GO:0003677">
    <property type="term" value="F:DNA binding"/>
    <property type="evidence" value="ECO:0007669"/>
    <property type="project" value="InterPro"/>
</dbReference>
<dbReference type="Proteomes" id="UP001237642">
    <property type="component" value="Unassembled WGS sequence"/>
</dbReference>
<dbReference type="AlphaFoldDB" id="A0AAD8HB67"/>
<comment type="caution">
    <text evidence="2">The sequence shown here is derived from an EMBL/GenBank/DDBJ whole genome shotgun (WGS) entry which is preliminary data.</text>
</comment>
<dbReference type="InterPro" id="IPR044198">
    <property type="entry name" value="DEK"/>
</dbReference>
<dbReference type="PANTHER" id="PTHR13468">
    <property type="entry name" value="DEK PROTEIN"/>
    <property type="match status" value="1"/>
</dbReference>
<accession>A0AAD8HB67</accession>
<keyword evidence="3" id="KW-1185">Reference proteome</keyword>
<reference evidence="2" key="2">
    <citation type="submission" date="2023-05" db="EMBL/GenBank/DDBJ databases">
        <authorList>
            <person name="Schelkunov M.I."/>
        </authorList>
    </citation>
    <scope>NUCLEOTIDE SEQUENCE</scope>
    <source>
        <strain evidence="2">Hsosn_3</strain>
        <tissue evidence="2">Leaf</tissue>
    </source>
</reference>
<dbReference type="GO" id="GO:0005634">
    <property type="term" value="C:nucleus"/>
    <property type="evidence" value="ECO:0007669"/>
    <property type="project" value="TreeGrafter"/>
</dbReference>
<feature type="region of interest" description="Disordered" evidence="1">
    <location>
        <begin position="119"/>
        <end position="143"/>
    </location>
</feature>
<name>A0AAD8HB67_9APIA</name>
<dbReference type="GO" id="GO:0006325">
    <property type="term" value="P:chromatin organization"/>
    <property type="evidence" value="ECO:0007669"/>
    <property type="project" value="InterPro"/>
</dbReference>
<reference evidence="2" key="1">
    <citation type="submission" date="2023-02" db="EMBL/GenBank/DDBJ databases">
        <title>Genome of toxic invasive species Heracleum sosnowskyi carries increased number of genes despite the absence of recent whole-genome duplications.</title>
        <authorList>
            <person name="Schelkunov M."/>
            <person name="Shtratnikova V."/>
            <person name="Makarenko M."/>
            <person name="Klepikova A."/>
            <person name="Omelchenko D."/>
            <person name="Novikova G."/>
            <person name="Obukhova E."/>
            <person name="Bogdanov V."/>
            <person name="Penin A."/>
            <person name="Logacheva M."/>
        </authorList>
    </citation>
    <scope>NUCLEOTIDE SEQUENCE</scope>
    <source>
        <strain evidence="2">Hsosn_3</strain>
        <tissue evidence="2">Leaf</tissue>
    </source>
</reference>
<proteinExistence type="predicted"/>
<dbReference type="PANTHER" id="PTHR13468:SF1">
    <property type="entry name" value="PROTEIN DEK"/>
    <property type="match status" value="1"/>
</dbReference>
<dbReference type="EMBL" id="JAUIZM010000009">
    <property type="protein sequence ID" value="KAK1363281.1"/>
    <property type="molecule type" value="Genomic_DNA"/>
</dbReference>
<organism evidence="2 3">
    <name type="scientific">Heracleum sosnowskyi</name>
    <dbReference type="NCBI Taxonomy" id="360622"/>
    <lineage>
        <taxon>Eukaryota</taxon>
        <taxon>Viridiplantae</taxon>
        <taxon>Streptophyta</taxon>
        <taxon>Embryophyta</taxon>
        <taxon>Tracheophyta</taxon>
        <taxon>Spermatophyta</taxon>
        <taxon>Magnoliopsida</taxon>
        <taxon>eudicotyledons</taxon>
        <taxon>Gunneridae</taxon>
        <taxon>Pentapetalae</taxon>
        <taxon>asterids</taxon>
        <taxon>campanulids</taxon>
        <taxon>Apiales</taxon>
        <taxon>Apiaceae</taxon>
        <taxon>Apioideae</taxon>
        <taxon>apioid superclade</taxon>
        <taxon>Tordylieae</taxon>
        <taxon>Tordyliinae</taxon>
        <taxon>Heracleum</taxon>
    </lineage>
</organism>
<evidence type="ECO:0008006" key="4">
    <source>
        <dbReference type="Google" id="ProtNLM"/>
    </source>
</evidence>
<evidence type="ECO:0000313" key="3">
    <source>
        <dbReference type="Proteomes" id="UP001237642"/>
    </source>
</evidence>
<dbReference type="GO" id="GO:2000779">
    <property type="term" value="P:regulation of double-strand break repair"/>
    <property type="evidence" value="ECO:0007669"/>
    <property type="project" value="TreeGrafter"/>
</dbReference>
<protein>
    <recommendedName>
        <fullName evidence="4">DEK C-terminal domain-containing protein</fullName>
    </recommendedName>
</protein>
<sequence length="143" mass="16039">MLVPCPIDFGGTENENDCKRRVAKVKLLQVVISDFRGLEEEKLWWWCMEKILVNCTFYVAAGEASAEKTDTNAASGSYRKSKATLSGILKQLGDHFKIDLMHRKVELKSIITDVINNMTDEDYDGEEDSGEEVEGDGEDDNNA</sequence>
<evidence type="ECO:0000313" key="2">
    <source>
        <dbReference type="EMBL" id="KAK1363281.1"/>
    </source>
</evidence>
<dbReference type="GO" id="GO:0042393">
    <property type="term" value="F:histone binding"/>
    <property type="evidence" value="ECO:0007669"/>
    <property type="project" value="TreeGrafter"/>
</dbReference>
<evidence type="ECO:0000256" key="1">
    <source>
        <dbReference type="SAM" id="MobiDB-lite"/>
    </source>
</evidence>
<gene>
    <name evidence="2" type="ORF">POM88_038842</name>
</gene>